<feature type="compositionally biased region" description="Polar residues" evidence="1">
    <location>
        <begin position="73"/>
        <end position="82"/>
    </location>
</feature>
<gene>
    <name evidence="2" type="ORF">Bpfe_000083</name>
</gene>
<reference evidence="2" key="2">
    <citation type="submission" date="2023-04" db="EMBL/GenBank/DDBJ databases">
        <authorList>
            <person name="Bu L."/>
            <person name="Lu L."/>
            <person name="Laidemitt M.R."/>
            <person name="Zhang S.M."/>
            <person name="Mutuku M."/>
            <person name="Mkoji G."/>
            <person name="Steinauer M."/>
            <person name="Loker E.S."/>
        </authorList>
    </citation>
    <scope>NUCLEOTIDE SEQUENCE</scope>
    <source>
        <strain evidence="2">KasaAsao</strain>
        <tissue evidence="2">Whole Snail</tissue>
    </source>
</reference>
<organism evidence="2 3">
    <name type="scientific">Biomphalaria pfeifferi</name>
    <name type="common">Bloodfluke planorb</name>
    <name type="synonym">Freshwater snail</name>
    <dbReference type="NCBI Taxonomy" id="112525"/>
    <lineage>
        <taxon>Eukaryota</taxon>
        <taxon>Metazoa</taxon>
        <taxon>Spiralia</taxon>
        <taxon>Lophotrochozoa</taxon>
        <taxon>Mollusca</taxon>
        <taxon>Gastropoda</taxon>
        <taxon>Heterobranchia</taxon>
        <taxon>Euthyneura</taxon>
        <taxon>Panpulmonata</taxon>
        <taxon>Hygrophila</taxon>
        <taxon>Lymnaeoidea</taxon>
        <taxon>Planorbidae</taxon>
        <taxon>Biomphalaria</taxon>
    </lineage>
</organism>
<dbReference type="EMBL" id="JASAOG010000001">
    <property type="protein sequence ID" value="KAK0070100.1"/>
    <property type="molecule type" value="Genomic_DNA"/>
</dbReference>
<name>A0AAD8FMW2_BIOPF</name>
<evidence type="ECO:0000313" key="2">
    <source>
        <dbReference type="EMBL" id="KAK0070100.1"/>
    </source>
</evidence>
<comment type="caution">
    <text evidence="2">The sequence shown here is derived from an EMBL/GenBank/DDBJ whole genome shotgun (WGS) entry which is preliminary data.</text>
</comment>
<evidence type="ECO:0000256" key="1">
    <source>
        <dbReference type="SAM" id="MobiDB-lite"/>
    </source>
</evidence>
<feature type="region of interest" description="Disordered" evidence="1">
    <location>
        <begin position="66"/>
        <end position="96"/>
    </location>
</feature>
<evidence type="ECO:0000313" key="3">
    <source>
        <dbReference type="Proteomes" id="UP001233172"/>
    </source>
</evidence>
<keyword evidence="3" id="KW-1185">Reference proteome</keyword>
<reference evidence="2" key="1">
    <citation type="journal article" date="2023" name="PLoS Negl. Trop. Dis.">
        <title>A genome sequence for Biomphalaria pfeifferi, the major vector snail for the human-infecting parasite Schistosoma mansoni.</title>
        <authorList>
            <person name="Bu L."/>
            <person name="Lu L."/>
            <person name="Laidemitt M.R."/>
            <person name="Zhang S.M."/>
            <person name="Mutuku M."/>
            <person name="Mkoji G."/>
            <person name="Steinauer M."/>
            <person name="Loker E.S."/>
        </authorList>
    </citation>
    <scope>NUCLEOTIDE SEQUENCE</scope>
    <source>
        <strain evidence="2">KasaAsao</strain>
    </source>
</reference>
<dbReference type="AlphaFoldDB" id="A0AAD8FMW2"/>
<accession>A0AAD8FMW2</accession>
<protein>
    <submittedName>
        <fullName evidence="2">Uncharacterized protein</fullName>
    </submittedName>
</protein>
<dbReference type="Proteomes" id="UP001233172">
    <property type="component" value="Unassembled WGS sequence"/>
</dbReference>
<proteinExistence type="predicted"/>
<sequence length="96" mass="10881">MTAAHCTLFATWLKVNLQLLERRLGSICCPRAPTTAVLTKAVLDTISLSVKQSRHRLKNRLANWMKRKRRQQRTVQMTSWGTHSPAVSGPHRSTST</sequence>